<organism evidence="6 7">
    <name type="scientific">Rhodocytophaga aerolata</name>
    <dbReference type="NCBI Taxonomy" id="455078"/>
    <lineage>
        <taxon>Bacteria</taxon>
        <taxon>Pseudomonadati</taxon>
        <taxon>Bacteroidota</taxon>
        <taxon>Cytophagia</taxon>
        <taxon>Cytophagales</taxon>
        <taxon>Rhodocytophagaceae</taxon>
        <taxon>Rhodocytophaga</taxon>
    </lineage>
</organism>
<keyword evidence="2 5" id="KW-0812">Transmembrane</keyword>
<dbReference type="InterPro" id="IPR002781">
    <property type="entry name" value="TM_pro_TauE-like"/>
</dbReference>
<comment type="caution">
    <text evidence="6">The sequence shown here is derived from an EMBL/GenBank/DDBJ whole genome shotgun (WGS) entry which is preliminary data.</text>
</comment>
<keyword evidence="5" id="KW-1003">Cell membrane</keyword>
<feature type="transmembrane region" description="Helical" evidence="5">
    <location>
        <begin position="245"/>
        <end position="266"/>
    </location>
</feature>
<comment type="similarity">
    <text evidence="5">Belongs to the 4-toluene sulfonate uptake permease (TSUP) (TC 2.A.102) family.</text>
</comment>
<keyword evidence="4 5" id="KW-0472">Membrane</keyword>
<dbReference type="PANTHER" id="PTHR43701">
    <property type="entry name" value="MEMBRANE TRANSPORTER PROTEIN MJ0441-RELATED"/>
    <property type="match status" value="1"/>
</dbReference>
<dbReference type="Proteomes" id="UP001168528">
    <property type="component" value="Unassembled WGS sequence"/>
</dbReference>
<accession>A0ABT8QY53</accession>
<keyword evidence="3 5" id="KW-1133">Transmembrane helix</keyword>
<evidence type="ECO:0000256" key="1">
    <source>
        <dbReference type="ARBA" id="ARBA00004141"/>
    </source>
</evidence>
<dbReference type="Pfam" id="PF01925">
    <property type="entry name" value="TauE"/>
    <property type="match status" value="1"/>
</dbReference>
<sequence length="320" mass="34181">MKSTHLHQPINTLTLESKIQVLDETSEVKEKVTQPFYSRKWFILVAASLVVLIALTIFLPTGIIAEAPSLLESVFTEQLVFFILVGFVAQMIDGALGMAYGVSSTSFLLGLGVPPAMASSSVHVAEVFTSGVSGLSHLKLGNVNRKLFQSLVIPGMVGVILGAYILTSIDGKIIKPFIAAYLMIMGIVIIRKAFKKVNAPKEPKRLAILAVFGGFMDAVGGGGWGPIVASTLISKGHNPRYTIGSVNLAEFFIALAGAGTFIYLIGVDNWQIVAGLVVGGTFAAPFAAYLCKKFKPKTLMIMVGVLIICLSLRTIYLTVV</sequence>
<evidence type="ECO:0000256" key="5">
    <source>
        <dbReference type="RuleBase" id="RU363041"/>
    </source>
</evidence>
<comment type="subcellular location">
    <subcellularLocation>
        <location evidence="5">Cell membrane</location>
        <topology evidence="5">Multi-pass membrane protein</topology>
    </subcellularLocation>
    <subcellularLocation>
        <location evidence="1">Membrane</location>
        <topology evidence="1">Multi-pass membrane protein</topology>
    </subcellularLocation>
</comment>
<feature type="transmembrane region" description="Helical" evidence="5">
    <location>
        <begin position="41"/>
        <end position="59"/>
    </location>
</feature>
<gene>
    <name evidence="6" type="ORF">Q0590_00835</name>
</gene>
<feature type="transmembrane region" description="Helical" evidence="5">
    <location>
        <begin position="148"/>
        <end position="166"/>
    </location>
</feature>
<keyword evidence="7" id="KW-1185">Reference proteome</keyword>
<feature type="transmembrane region" description="Helical" evidence="5">
    <location>
        <begin position="272"/>
        <end position="291"/>
    </location>
</feature>
<dbReference type="EMBL" id="JAUKPO010000001">
    <property type="protein sequence ID" value="MDO1444770.1"/>
    <property type="molecule type" value="Genomic_DNA"/>
</dbReference>
<feature type="transmembrane region" description="Helical" evidence="5">
    <location>
        <begin position="173"/>
        <end position="194"/>
    </location>
</feature>
<dbReference type="PANTHER" id="PTHR43701:SF12">
    <property type="entry name" value="MEMBRANE TRANSPORTER PROTEIN YTNM-RELATED"/>
    <property type="match status" value="1"/>
</dbReference>
<dbReference type="RefSeq" id="WP_302035572.1">
    <property type="nucleotide sequence ID" value="NZ_JAUKPO010000001.1"/>
</dbReference>
<dbReference type="InterPro" id="IPR051598">
    <property type="entry name" value="TSUP/Inactive_protease-like"/>
</dbReference>
<reference evidence="6" key="1">
    <citation type="submission" date="2023-07" db="EMBL/GenBank/DDBJ databases">
        <title>The genome sequence of Rhodocytophaga aerolata KACC 12507.</title>
        <authorList>
            <person name="Zhang X."/>
        </authorList>
    </citation>
    <scope>NUCLEOTIDE SEQUENCE</scope>
    <source>
        <strain evidence="6">KACC 12507</strain>
    </source>
</reference>
<evidence type="ECO:0000256" key="4">
    <source>
        <dbReference type="ARBA" id="ARBA00023136"/>
    </source>
</evidence>
<evidence type="ECO:0000313" key="6">
    <source>
        <dbReference type="EMBL" id="MDO1444770.1"/>
    </source>
</evidence>
<proteinExistence type="inferred from homology"/>
<protein>
    <recommendedName>
        <fullName evidence="5">Probable membrane transporter protein</fullName>
    </recommendedName>
</protein>
<evidence type="ECO:0000313" key="7">
    <source>
        <dbReference type="Proteomes" id="UP001168528"/>
    </source>
</evidence>
<name>A0ABT8QY53_9BACT</name>
<feature type="transmembrane region" description="Helical" evidence="5">
    <location>
        <begin position="298"/>
        <end position="319"/>
    </location>
</feature>
<feature type="transmembrane region" description="Helical" evidence="5">
    <location>
        <begin position="206"/>
        <end position="233"/>
    </location>
</feature>
<evidence type="ECO:0000256" key="3">
    <source>
        <dbReference type="ARBA" id="ARBA00022989"/>
    </source>
</evidence>
<evidence type="ECO:0000256" key="2">
    <source>
        <dbReference type="ARBA" id="ARBA00022692"/>
    </source>
</evidence>
<feature type="transmembrane region" description="Helical" evidence="5">
    <location>
        <begin position="79"/>
        <end position="100"/>
    </location>
</feature>